<feature type="domain" description="C3H1-type" evidence="8">
    <location>
        <begin position="461"/>
        <end position="483"/>
    </location>
</feature>
<evidence type="ECO:0000256" key="5">
    <source>
        <dbReference type="ARBA" id="ARBA00022833"/>
    </source>
</evidence>
<keyword evidence="5 6" id="KW-0862">Zinc</keyword>
<keyword evidence="1" id="KW-0597">Phosphoprotein</keyword>
<protein>
    <submittedName>
        <fullName evidence="9">PAR12-like protein</fullName>
    </submittedName>
</protein>
<dbReference type="SMART" id="SM00356">
    <property type="entry name" value="ZnF_C3H1"/>
    <property type="match status" value="2"/>
</dbReference>
<dbReference type="InterPro" id="IPR051712">
    <property type="entry name" value="ARTD-AVP"/>
</dbReference>
<evidence type="ECO:0000259" key="8">
    <source>
        <dbReference type="PROSITE" id="PS50103"/>
    </source>
</evidence>
<dbReference type="Pfam" id="PF25261">
    <property type="entry name" value="zf-CCCH_PARP12"/>
    <property type="match status" value="1"/>
</dbReference>
<dbReference type="PANTHER" id="PTHR45740:SF4">
    <property type="entry name" value="PROTEIN MONO-ADP-RIBOSYLTRANSFERASE PARP11"/>
    <property type="match status" value="1"/>
</dbReference>
<dbReference type="InterPro" id="IPR057602">
    <property type="entry name" value="Zfn-CCCH_PARP12"/>
</dbReference>
<feature type="compositionally biased region" description="Low complexity" evidence="7">
    <location>
        <begin position="83"/>
        <end position="93"/>
    </location>
</feature>
<feature type="zinc finger region" description="C3H1-type" evidence="6">
    <location>
        <begin position="381"/>
        <end position="402"/>
    </location>
</feature>
<dbReference type="Pfam" id="PF14608">
    <property type="entry name" value="zf-CCCH_2"/>
    <property type="match status" value="2"/>
</dbReference>
<dbReference type="PROSITE" id="PS50103">
    <property type="entry name" value="ZF_C3H1"/>
    <property type="match status" value="2"/>
</dbReference>
<dbReference type="Gene3D" id="3.30.1370.210">
    <property type="match status" value="1"/>
</dbReference>
<keyword evidence="3" id="KW-0677">Repeat</keyword>
<dbReference type="PANTHER" id="PTHR45740">
    <property type="entry name" value="POLY [ADP-RIBOSE] POLYMERASE"/>
    <property type="match status" value="1"/>
</dbReference>
<evidence type="ECO:0000256" key="4">
    <source>
        <dbReference type="ARBA" id="ARBA00022771"/>
    </source>
</evidence>
<reference evidence="9" key="1">
    <citation type="submission" date="2022-11" db="EMBL/GenBank/DDBJ databases">
        <title>Centuries of genome instability and evolution in soft-shell clam transmissible cancer (bioRxiv).</title>
        <authorList>
            <person name="Hart S.F.M."/>
            <person name="Yonemitsu M.A."/>
            <person name="Giersch R.M."/>
            <person name="Beal B.F."/>
            <person name="Arriagada G."/>
            <person name="Davis B.W."/>
            <person name="Ostrander E.A."/>
            <person name="Goff S.P."/>
            <person name="Metzger M.J."/>
        </authorList>
    </citation>
    <scope>NUCLEOTIDE SEQUENCE</scope>
    <source>
        <strain evidence="9">MELC-2E11</strain>
        <tissue evidence="9">Siphon/mantle</tissue>
    </source>
</reference>
<evidence type="ECO:0000256" key="6">
    <source>
        <dbReference type="PROSITE-ProRule" id="PRU00723"/>
    </source>
</evidence>
<keyword evidence="2 6" id="KW-0479">Metal-binding</keyword>
<feature type="region of interest" description="Disordered" evidence="7">
    <location>
        <begin position="83"/>
        <end position="112"/>
    </location>
</feature>
<proteinExistence type="predicted"/>
<dbReference type="EMBL" id="CP111026">
    <property type="protein sequence ID" value="WAR28278.1"/>
    <property type="molecule type" value="Genomic_DNA"/>
</dbReference>
<dbReference type="Proteomes" id="UP001164746">
    <property type="component" value="Chromosome 15"/>
</dbReference>
<evidence type="ECO:0000313" key="9">
    <source>
        <dbReference type="EMBL" id="WAR28278.1"/>
    </source>
</evidence>
<evidence type="ECO:0000256" key="2">
    <source>
        <dbReference type="ARBA" id="ARBA00022723"/>
    </source>
</evidence>
<feature type="domain" description="C3H1-type" evidence="8">
    <location>
        <begin position="381"/>
        <end position="402"/>
    </location>
</feature>
<keyword evidence="4 6" id="KW-0863">Zinc-finger</keyword>
<gene>
    <name evidence="9" type="ORF">MAR_013982</name>
</gene>
<accession>A0ABY7G1D6</accession>
<evidence type="ECO:0000313" key="10">
    <source>
        <dbReference type="Proteomes" id="UP001164746"/>
    </source>
</evidence>
<evidence type="ECO:0000256" key="1">
    <source>
        <dbReference type="ARBA" id="ARBA00022553"/>
    </source>
</evidence>
<dbReference type="InterPro" id="IPR000571">
    <property type="entry name" value="Znf_CCCH"/>
</dbReference>
<keyword evidence="10" id="KW-1185">Reference proteome</keyword>
<sequence>MSRYQRDVNCFIPIRHPSFSDVSDEELEEGELVSVDEVDENDVYQKHMELNNGNGGTRDFYAKSEFQENFDQSKNIAHVHSFQSRGRLSGQSLSRHRGPLSKGNGNSSRKKVWQRHPLAYSNCIGFKRKFRQPCNNTGFYKKRKFRADTKHLNMTKKRIPVQTTLLLENGKPIKPKGHYDGTKRPFSVEIKHDESQYQTHPCEETKNYGYMDFETGIKDEREHFFNGPNYKRKTAFHLGNVAVTKDCFEIHSNNGNIISMDPEMQDNNPSPSLEERPLSIEKLKTSSDDFKQILGGKITKIVMESNMELVEFQHIFEKFAHQNKPSFESIESIRKFIEGRYAQSAVKVHCLGVERPQLNLKICSKYTNEVRNSHECNDLHICKFYLIGECSNSFCKFGHNLKTNHNFNVLKLHNVERLHGNEIRIICQDVRSRNCTTLPIVCRFYNQGGCSKWTNCPYLHVCSYFIEDDCKFNSRCKRSHSLHDSQPLDVLRRHGIGEFTNNQMKEWIQKAIRGKVVNHIPTNLANDTVYVRDPLDHQNDSTKRYFPTVDVLPLEMSESTSRTMPILKENKIATSNDKGHGDIDVNTHNTKLSPWITIKQEECTHPIKSISLHVVNNQEIEGSRQQTMASLHPDKMKTEIPDTAIHIDDGQIVQEGKSDVMGINDSNIETKAEHPSNASDIFLTKDVHKNRNAQGELINQDDDEDETNVDKAKFFSIRVDLGDGKREIRLENGQWTSRGPDDTFRPVSERMGHQLNSQLVVPSNTILDKINIIKIDKGS</sequence>
<organism evidence="9 10">
    <name type="scientific">Mya arenaria</name>
    <name type="common">Soft-shell clam</name>
    <dbReference type="NCBI Taxonomy" id="6604"/>
    <lineage>
        <taxon>Eukaryota</taxon>
        <taxon>Metazoa</taxon>
        <taxon>Spiralia</taxon>
        <taxon>Lophotrochozoa</taxon>
        <taxon>Mollusca</taxon>
        <taxon>Bivalvia</taxon>
        <taxon>Autobranchia</taxon>
        <taxon>Heteroconchia</taxon>
        <taxon>Euheterodonta</taxon>
        <taxon>Imparidentia</taxon>
        <taxon>Neoheterodontei</taxon>
        <taxon>Myida</taxon>
        <taxon>Myoidea</taxon>
        <taxon>Myidae</taxon>
        <taxon>Mya</taxon>
    </lineage>
</organism>
<name>A0ABY7G1D6_MYAAR</name>
<feature type="zinc finger region" description="C3H1-type" evidence="6">
    <location>
        <begin position="461"/>
        <end position="483"/>
    </location>
</feature>
<evidence type="ECO:0000256" key="7">
    <source>
        <dbReference type="SAM" id="MobiDB-lite"/>
    </source>
</evidence>
<evidence type="ECO:0000256" key="3">
    <source>
        <dbReference type="ARBA" id="ARBA00022737"/>
    </source>
</evidence>